<dbReference type="GO" id="GO:0005886">
    <property type="term" value="C:plasma membrane"/>
    <property type="evidence" value="ECO:0007669"/>
    <property type="project" value="UniProtKB-SubCell"/>
</dbReference>
<keyword evidence="4 7" id="KW-1133">Transmembrane helix</keyword>
<sequence length="711" mass="75367">MTDESQKSGAEERPESAQEATLTPRRIAGFGLAILLCLVILPFTQAAPDTQQGLTAQVVVRENTAALEKAAAEMGASEQDPVRLRFRYEGPEPGRQPVFQELQRMTNAEIVRGVAPDADGNLKVDVRYDDPNVQVRAWVEPGRAAPYDALDATKRVGGWQAVLPPLIAVLVALFFRRLIIALVAAVWVGATLQTGLNPLQGAWMAAETYVWGSVADTFSLYIIAFTFSLVGMVQVIVRMGGMQGVLDAFAWLAKSARSTQLATTAVGLAIFFDDYANTIVTGTTMRPLADEKRVSREKLAYIVDSTSAPIAGIAIISTWIGYEVGLFDVLAKQLDLQTSGYEIFFGIIPLRFYCIFALAFVVLNGLMRRDFGPMLEAERRAQKTGKVLRPGSTPLSSSAVSDMGPKKGIPHRWINAALPVGVVIAGTLLGMFWSGWAGAADPGAIPGLGDVLFGEADWAGLVAAWSTAAGDLADWSAWRDAFSNADNAKVLFWAALLGSITAIVMAVAQGLLSMGEALMSWLKAIPAMWLAVAILVLAWSIQGVCSDLGTSIYLVGAVHDLITPAMLPILTFLLASVIAFATGTSWGTMGILLPAIIPLAYYMTDGVAGGSIILMLCFGAVLDGAIFGDHCSPISDTTVMSSIASSVDHIDHVRTQFPYAATVMLVAASLGYVGVAVGLPVVLAHVLGLGALAAILFVVGKEVRPSDTAAS</sequence>
<evidence type="ECO:0000256" key="7">
    <source>
        <dbReference type="SAM" id="Phobius"/>
    </source>
</evidence>
<evidence type="ECO:0000313" key="10">
    <source>
        <dbReference type="Proteomes" id="UP000315995"/>
    </source>
</evidence>
<keyword evidence="3 7" id="KW-0812">Transmembrane</keyword>
<evidence type="ECO:0000256" key="2">
    <source>
        <dbReference type="ARBA" id="ARBA00022475"/>
    </source>
</evidence>
<name>A0A4Y6PYG1_PERCE</name>
<comment type="subcellular location">
    <subcellularLocation>
        <location evidence="1">Cell membrane</location>
        <topology evidence="1">Multi-pass membrane protein</topology>
    </subcellularLocation>
</comment>
<evidence type="ECO:0000256" key="1">
    <source>
        <dbReference type="ARBA" id="ARBA00004651"/>
    </source>
</evidence>
<feature type="compositionally biased region" description="Basic and acidic residues" evidence="6">
    <location>
        <begin position="1"/>
        <end position="16"/>
    </location>
</feature>
<feature type="transmembrane region" description="Helical" evidence="7">
    <location>
        <begin position="490"/>
        <end position="512"/>
    </location>
</feature>
<proteinExistence type="predicted"/>
<feature type="transmembrane region" description="Helical" evidence="7">
    <location>
        <begin position="162"/>
        <end position="188"/>
    </location>
</feature>
<organism evidence="9 10">
    <name type="scientific">Persicimonas caeni</name>
    <dbReference type="NCBI Taxonomy" id="2292766"/>
    <lineage>
        <taxon>Bacteria</taxon>
        <taxon>Deltaproteobacteria</taxon>
        <taxon>Bradymonadales</taxon>
        <taxon>Bradymonadaceae</taxon>
        <taxon>Persicimonas</taxon>
    </lineage>
</organism>
<dbReference type="PANTHER" id="PTHR43478">
    <property type="entry name" value="NA+/H+ ANTIPORTER-RELATED"/>
    <property type="match status" value="1"/>
</dbReference>
<evidence type="ECO:0000313" key="9">
    <source>
        <dbReference type="EMBL" id="QDG53368.1"/>
    </source>
</evidence>
<evidence type="ECO:0000256" key="6">
    <source>
        <dbReference type="SAM" id="MobiDB-lite"/>
    </source>
</evidence>
<gene>
    <name evidence="9" type="ORF">FIV42_22250</name>
</gene>
<dbReference type="InterPro" id="IPR018461">
    <property type="entry name" value="Na/H_Antiport_NhaC-like_C"/>
</dbReference>
<dbReference type="Proteomes" id="UP000315995">
    <property type="component" value="Chromosome"/>
</dbReference>
<feature type="transmembrane region" description="Helical" evidence="7">
    <location>
        <begin position="342"/>
        <end position="366"/>
    </location>
</feature>
<feature type="region of interest" description="Disordered" evidence="6">
    <location>
        <begin position="1"/>
        <end position="22"/>
    </location>
</feature>
<feature type="transmembrane region" description="Helical" evidence="7">
    <location>
        <begin position="586"/>
        <end position="603"/>
    </location>
</feature>
<accession>A0A5B8YG78</accession>
<accession>A0A4Y6PYG1</accession>
<feature type="transmembrane region" description="Helical" evidence="7">
    <location>
        <begin position="218"/>
        <end position="237"/>
    </location>
</feature>
<feature type="transmembrane region" description="Helical" evidence="7">
    <location>
        <begin position="681"/>
        <end position="699"/>
    </location>
</feature>
<keyword evidence="5 7" id="KW-0472">Membrane</keyword>
<dbReference type="EMBL" id="CP041186">
    <property type="protein sequence ID" value="QDG53368.1"/>
    <property type="molecule type" value="Genomic_DNA"/>
</dbReference>
<feature type="transmembrane region" description="Helical" evidence="7">
    <location>
        <begin position="561"/>
        <end position="581"/>
    </location>
</feature>
<evidence type="ECO:0000256" key="5">
    <source>
        <dbReference type="ARBA" id="ARBA00023136"/>
    </source>
</evidence>
<dbReference type="PANTHER" id="PTHR43478:SF1">
    <property type="entry name" value="NA+_H+ ANTIPORTER NHAC-LIKE C-TERMINAL DOMAIN-CONTAINING PROTEIN"/>
    <property type="match status" value="1"/>
</dbReference>
<evidence type="ECO:0000256" key="4">
    <source>
        <dbReference type="ARBA" id="ARBA00022989"/>
    </source>
</evidence>
<feature type="transmembrane region" description="Helical" evidence="7">
    <location>
        <begin position="524"/>
        <end position="541"/>
    </location>
</feature>
<dbReference type="AlphaFoldDB" id="A0A4Y6PYG1"/>
<protein>
    <submittedName>
        <fullName evidence="9">Na+/H+ antiporter NhaC family protein</fullName>
    </submittedName>
</protein>
<feature type="transmembrane region" description="Helical" evidence="7">
    <location>
        <begin position="27"/>
        <end position="44"/>
    </location>
</feature>
<keyword evidence="2" id="KW-1003">Cell membrane</keyword>
<feature type="transmembrane region" description="Helical" evidence="7">
    <location>
        <begin position="609"/>
        <end position="627"/>
    </location>
</feature>
<keyword evidence="10" id="KW-1185">Reference proteome</keyword>
<dbReference type="Pfam" id="PF03553">
    <property type="entry name" value="Na_H_antiporter"/>
    <property type="match status" value="1"/>
</dbReference>
<feature type="region of interest" description="Disordered" evidence="6">
    <location>
        <begin position="382"/>
        <end position="403"/>
    </location>
</feature>
<dbReference type="RefSeq" id="WP_141199825.1">
    <property type="nucleotide sequence ID" value="NZ_CP041186.1"/>
</dbReference>
<evidence type="ECO:0000259" key="8">
    <source>
        <dbReference type="Pfam" id="PF03553"/>
    </source>
</evidence>
<feature type="domain" description="Na+/H+ antiporter NhaC-like C-terminal" evidence="8">
    <location>
        <begin position="476"/>
        <end position="674"/>
    </location>
</feature>
<feature type="transmembrane region" description="Helical" evidence="7">
    <location>
        <begin position="413"/>
        <end position="433"/>
    </location>
</feature>
<evidence type="ECO:0000256" key="3">
    <source>
        <dbReference type="ARBA" id="ARBA00022692"/>
    </source>
</evidence>
<feature type="transmembrane region" description="Helical" evidence="7">
    <location>
        <begin position="299"/>
        <end position="322"/>
    </location>
</feature>
<feature type="transmembrane region" description="Helical" evidence="7">
    <location>
        <begin position="657"/>
        <end position="675"/>
    </location>
</feature>
<dbReference type="OrthoDB" id="9762978at2"/>
<reference evidence="9 10" key="1">
    <citation type="submission" date="2019-06" db="EMBL/GenBank/DDBJ databases">
        <title>Persicimonas caeni gen. nov., sp. nov., a predatory bacterium isolated from solar saltern.</title>
        <authorList>
            <person name="Wang S."/>
        </authorList>
    </citation>
    <scope>NUCLEOTIDE SEQUENCE [LARGE SCALE GENOMIC DNA]</scope>
    <source>
        <strain evidence="9 10">YN101</strain>
    </source>
</reference>